<evidence type="ECO:0000256" key="3">
    <source>
        <dbReference type="ARBA" id="ARBA00022483"/>
    </source>
</evidence>
<dbReference type="InterPro" id="IPR016159">
    <property type="entry name" value="Cullin_repeat-like_dom_sf"/>
</dbReference>
<dbReference type="STRING" id="88036.D8RN40"/>
<dbReference type="InterPro" id="IPR033961">
    <property type="entry name" value="Exo84"/>
</dbReference>
<gene>
    <name evidence="7" type="ORF">SELMODRAFT_231947</name>
</gene>
<comment type="similarity">
    <text evidence="1">Belongs to the EXO84 family.</text>
</comment>
<dbReference type="Proteomes" id="UP000001514">
    <property type="component" value="Unassembled WGS sequence"/>
</dbReference>
<feature type="compositionally biased region" description="Polar residues" evidence="5">
    <location>
        <begin position="730"/>
        <end position="752"/>
    </location>
</feature>
<keyword evidence="4" id="KW-0653">Protein transport</keyword>
<dbReference type="GO" id="GO:0000145">
    <property type="term" value="C:exocyst"/>
    <property type="evidence" value="ECO:0000318"/>
    <property type="project" value="GO_Central"/>
</dbReference>
<organism evidence="8">
    <name type="scientific">Selaginella moellendorffii</name>
    <name type="common">Spikemoss</name>
    <dbReference type="NCBI Taxonomy" id="88036"/>
    <lineage>
        <taxon>Eukaryota</taxon>
        <taxon>Viridiplantae</taxon>
        <taxon>Streptophyta</taxon>
        <taxon>Embryophyta</taxon>
        <taxon>Tracheophyta</taxon>
        <taxon>Lycopodiopsida</taxon>
        <taxon>Selaginellales</taxon>
        <taxon>Selaginellaceae</taxon>
        <taxon>Selaginella</taxon>
    </lineage>
</organism>
<dbReference type="InParanoid" id="D8RN40"/>
<dbReference type="Pfam" id="PF16528">
    <property type="entry name" value="Exo84_C"/>
    <property type="match status" value="1"/>
</dbReference>
<dbReference type="GO" id="GO:0006893">
    <property type="term" value="P:Golgi to plasma membrane transport"/>
    <property type="evidence" value="ECO:0000318"/>
    <property type="project" value="GO_Central"/>
</dbReference>
<dbReference type="eggNOG" id="KOG2215">
    <property type="taxonomic scope" value="Eukaryota"/>
</dbReference>
<evidence type="ECO:0000256" key="5">
    <source>
        <dbReference type="SAM" id="MobiDB-lite"/>
    </source>
</evidence>
<dbReference type="FunCoup" id="D8RN40">
    <property type="interactions" value="2912"/>
</dbReference>
<keyword evidence="3" id="KW-0268">Exocytosis</keyword>
<dbReference type="HOGENOM" id="CLU_015217_2_0_1"/>
<evidence type="ECO:0000313" key="7">
    <source>
        <dbReference type="EMBL" id="EFJ26438.1"/>
    </source>
</evidence>
<name>D8RN40_SELML</name>
<keyword evidence="2" id="KW-0813">Transport</keyword>
<dbReference type="Gene3D" id="1.20.58.1220">
    <property type="entry name" value="Exo84p, C-terminal helical domain"/>
    <property type="match status" value="1"/>
</dbReference>
<feature type="region of interest" description="Disordered" evidence="5">
    <location>
        <begin position="128"/>
        <end position="148"/>
    </location>
</feature>
<dbReference type="PANTHER" id="PTHR21426">
    <property type="entry name" value="EXOCYST COMPLEX COMPONENT 8"/>
    <property type="match status" value="1"/>
</dbReference>
<dbReference type="InterPro" id="IPR042560">
    <property type="entry name" value="Exo84_C_2"/>
</dbReference>
<feature type="region of interest" description="Disordered" evidence="5">
    <location>
        <begin position="1"/>
        <end position="25"/>
    </location>
</feature>
<evidence type="ECO:0000256" key="1">
    <source>
        <dbReference type="ARBA" id="ARBA00007210"/>
    </source>
</evidence>
<sequence>MGSMRPSIRSKSSGPVGQHLANGGNAREELSVFESESFDADSYVQGKCQSMSEKGIRKLCSELTELKRDSAEEMRKSVYANYSAFIQTSREISDLECELVSMRNLLTTQAALVHKLAEVQLPPMISENGGSLPHENGHVDDDSTSASETEARALLDVTDIYIAERKIEKAMDALQRCEALLRPLKSSTSLEQLFMEQRLRLTELLTQFAKQPSIRSAELRSVISALDRLGDGPHAHTLLLYSHHDRLQRAIANLRPSGTSYGGAYTAGLCQLVFSHIAQAARSSTAVFGEQPSYASELVLWARGETENFVALIKKHVLSASAASGGLRAAAECVQIALGHCTLLEGYGLALSPVLTMMVKPSVEQALDANLRRIEDSVSVLAAADDWTLVQPPPRTGLRAASSILFPPHLKLSTSAYRFISMVQDFVDDVTPLTSMHLTSTTLDGVARLFDSFVHLLMRAMPAAIDDEDVPEITDNLSIKVADTDAEKLSLLANAAAMADELLPRTIVKILPLKDREESRMRRSLDKPATGVRSEHREFRRRTQRAVDKLRDRFCQKYALELIYTDEGESLLSADLYLGLDNDGTLLTYSELSQTLFERIKTIAAAGGDVMSGRERFVTVLLIRLVETVVLYLSSDQDFWEDIEDGPRPLGPVGLQQMVLDMKFAVQMAGQVNHSSLRHLRQLVEDLIARAIDAYAATGMDPYSVLPEETWFMGMAQEAIDRLSGGWSKDSASPTASVSANSISSLKSHGSP</sequence>
<evidence type="ECO:0000256" key="2">
    <source>
        <dbReference type="ARBA" id="ARBA00022448"/>
    </source>
</evidence>
<feature type="region of interest" description="Disordered" evidence="5">
    <location>
        <begin position="726"/>
        <end position="752"/>
    </location>
</feature>
<dbReference type="OMA" id="FTEICLD"/>
<dbReference type="GO" id="GO:0015031">
    <property type="term" value="P:protein transport"/>
    <property type="evidence" value="ECO:0007669"/>
    <property type="project" value="UniProtKB-KW"/>
</dbReference>
<protein>
    <recommendedName>
        <fullName evidence="6">Exocyst component Exo84 C-terminal domain-containing protein</fullName>
    </recommendedName>
</protein>
<dbReference type="InterPro" id="IPR032403">
    <property type="entry name" value="Exo84_C"/>
</dbReference>
<keyword evidence="8" id="KW-1185">Reference proteome</keyword>
<evidence type="ECO:0000256" key="4">
    <source>
        <dbReference type="ARBA" id="ARBA00022927"/>
    </source>
</evidence>
<evidence type="ECO:0000313" key="8">
    <source>
        <dbReference type="Proteomes" id="UP000001514"/>
    </source>
</evidence>
<dbReference type="Pfam" id="PF08700">
    <property type="entry name" value="VPS51_Exo84_N"/>
    <property type="match status" value="1"/>
</dbReference>
<dbReference type="KEGG" id="smo:SELMODRAFT_231947"/>
<dbReference type="GO" id="GO:0008104">
    <property type="term" value="P:intracellular protein localization"/>
    <property type="evidence" value="ECO:0000318"/>
    <property type="project" value="GO_Central"/>
</dbReference>
<feature type="domain" description="Exocyst component Exo84 C-terminal" evidence="6">
    <location>
        <begin position="155"/>
        <end position="351"/>
    </location>
</feature>
<dbReference type="SUPFAM" id="SSF74788">
    <property type="entry name" value="Cullin repeat-like"/>
    <property type="match status" value="1"/>
</dbReference>
<proteinExistence type="inferred from homology"/>
<accession>D8RN40</accession>
<evidence type="ECO:0000259" key="6">
    <source>
        <dbReference type="Pfam" id="PF16528"/>
    </source>
</evidence>
<dbReference type="PANTHER" id="PTHR21426:SF12">
    <property type="entry name" value="EXOCYST COMPLEX COMPONENT 8"/>
    <property type="match status" value="1"/>
</dbReference>
<reference evidence="7 8" key="1">
    <citation type="journal article" date="2011" name="Science">
        <title>The Selaginella genome identifies genetic changes associated with the evolution of vascular plants.</title>
        <authorList>
            <person name="Banks J.A."/>
            <person name="Nishiyama T."/>
            <person name="Hasebe M."/>
            <person name="Bowman J.L."/>
            <person name="Gribskov M."/>
            <person name="dePamphilis C."/>
            <person name="Albert V.A."/>
            <person name="Aono N."/>
            <person name="Aoyama T."/>
            <person name="Ambrose B.A."/>
            <person name="Ashton N.W."/>
            <person name="Axtell M.J."/>
            <person name="Barker E."/>
            <person name="Barker M.S."/>
            <person name="Bennetzen J.L."/>
            <person name="Bonawitz N.D."/>
            <person name="Chapple C."/>
            <person name="Cheng C."/>
            <person name="Correa L.G."/>
            <person name="Dacre M."/>
            <person name="DeBarry J."/>
            <person name="Dreyer I."/>
            <person name="Elias M."/>
            <person name="Engstrom E.M."/>
            <person name="Estelle M."/>
            <person name="Feng L."/>
            <person name="Finet C."/>
            <person name="Floyd S.K."/>
            <person name="Frommer W.B."/>
            <person name="Fujita T."/>
            <person name="Gramzow L."/>
            <person name="Gutensohn M."/>
            <person name="Harholt J."/>
            <person name="Hattori M."/>
            <person name="Heyl A."/>
            <person name="Hirai T."/>
            <person name="Hiwatashi Y."/>
            <person name="Ishikawa M."/>
            <person name="Iwata M."/>
            <person name="Karol K.G."/>
            <person name="Koehler B."/>
            <person name="Kolukisaoglu U."/>
            <person name="Kubo M."/>
            <person name="Kurata T."/>
            <person name="Lalonde S."/>
            <person name="Li K."/>
            <person name="Li Y."/>
            <person name="Litt A."/>
            <person name="Lyons E."/>
            <person name="Manning G."/>
            <person name="Maruyama T."/>
            <person name="Michael T.P."/>
            <person name="Mikami K."/>
            <person name="Miyazaki S."/>
            <person name="Morinaga S."/>
            <person name="Murata T."/>
            <person name="Mueller-Roeber B."/>
            <person name="Nelson D.R."/>
            <person name="Obara M."/>
            <person name="Oguri Y."/>
            <person name="Olmstead R.G."/>
            <person name="Onodera N."/>
            <person name="Petersen B.L."/>
            <person name="Pils B."/>
            <person name="Prigge M."/>
            <person name="Rensing S.A."/>
            <person name="Riano-Pachon D.M."/>
            <person name="Roberts A.W."/>
            <person name="Sato Y."/>
            <person name="Scheller H.V."/>
            <person name="Schulz B."/>
            <person name="Schulz C."/>
            <person name="Shakirov E.V."/>
            <person name="Shibagaki N."/>
            <person name="Shinohara N."/>
            <person name="Shippen D.E."/>
            <person name="Soerensen I."/>
            <person name="Sotooka R."/>
            <person name="Sugimoto N."/>
            <person name="Sugita M."/>
            <person name="Sumikawa N."/>
            <person name="Tanurdzic M."/>
            <person name="Theissen G."/>
            <person name="Ulvskov P."/>
            <person name="Wakazuki S."/>
            <person name="Weng J.K."/>
            <person name="Willats W.W."/>
            <person name="Wipf D."/>
            <person name="Wolf P.G."/>
            <person name="Yang L."/>
            <person name="Zimmer A.D."/>
            <person name="Zhu Q."/>
            <person name="Mitros T."/>
            <person name="Hellsten U."/>
            <person name="Loque D."/>
            <person name="Otillar R."/>
            <person name="Salamov A."/>
            <person name="Schmutz J."/>
            <person name="Shapiro H."/>
            <person name="Lindquist E."/>
            <person name="Lucas S."/>
            <person name="Rokhsar D."/>
            <person name="Grigoriev I.V."/>
        </authorList>
    </citation>
    <scope>NUCLEOTIDE SEQUENCE [LARGE SCALE GENOMIC DNA]</scope>
</reference>
<dbReference type="AlphaFoldDB" id="D8RN40"/>
<dbReference type="GO" id="GO:0006887">
    <property type="term" value="P:exocytosis"/>
    <property type="evidence" value="ECO:0007669"/>
    <property type="project" value="UniProtKB-KW"/>
</dbReference>
<dbReference type="EMBL" id="GL377584">
    <property type="protein sequence ID" value="EFJ26438.1"/>
    <property type="molecule type" value="Genomic_DNA"/>
</dbReference>
<dbReference type="Gramene" id="EFJ26438">
    <property type="protein sequence ID" value="EFJ26438"/>
    <property type="gene ID" value="SELMODRAFT_231947"/>
</dbReference>